<dbReference type="Proteomes" id="UP000037267">
    <property type="component" value="Unassembled WGS sequence"/>
</dbReference>
<sequence>MLLVKIIGCLLTLSSCSLLGFNYSKRYANRLNNLVFIQNCIQLLETEIIYSANPIPEALENTYKKGNKKVSFIFKDIKDHLISNKNISLYESFKYNFYLSKDKLYLEEEDIEMMLLFGRNLGLSDRMDQQKHFKSILMNLKTQQDDAEDKKNRNAKMYKNLGVLLGLALVLILY</sequence>
<proteinExistence type="predicted"/>
<evidence type="ECO:0000313" key="2">
    <source>
        <dbReference type="Proteomes" id="UP000037267"/>
    </source>
</evidence>
<dbReference type="EMBL" id="LGSS01000017">
    <property type="protein sequence ID" value="KNF07392.1"/>
    <property type="molecule type" value="Genomic_DNA"/>
</dbReference>
<dbReference type="NCBIfam" id="TIGR02833">
    <property type="entry name" value="spore_III_AB"/>
    <property type="match status" value="1"/>
</dbReference>
<organism evidence="1 2">
    <name type="scientific">Gottschalkia purinilytica</name>
    <name type="common">Clostridium purinilyticum</name>
    <dbReference type="NCBI Taxonomy" id="1503"/>
    <lineage>
        <taxon>Bacteria</taxon>
        <taxon>Bacillati</taxon>
        <taxon>Bacillota</taxon>
        <taxon>Tissierellia</taxon>
        <taxon>Tissierellales</taxon>
        <taxon>Gottschalkiaceae</taxon>
        <taxon>Gottschalkia</taxon>
    </lineage>
</organism>
<dbReference type="STRING" id="1503.CLPU_17c00170"/>
<dbReference type="AlphaFoldDB" id="A0A0L0W7F4"/>
<dbReference type="PROSITE" id="PS51257">
    <property type="entry name" value="PROKAR_LIPOPROTEIN"/>
    <property type="match status" value="1"/>
</dbReference>
<dbReference type="PIRSF" id="PIRSF021435">
    <property type="entry name" value="SpoIIIAB"/>
    <property type="match status" value="1"/>
</dbReference>
<dbReference type="InterPro" id="IPR014198">
    <property type="entry name" value="Spore_III_AB"/>
</dbReference>
<dbReference type="Pfam" id="PF09548">
    <property type="entry name" value="Spore_III_AB"/>
    <property type="match status" value="1"/>
</dbReference>
<evidence type="ECO:0000313" key="1">
    <source>
        <dbReference type="EMBL" id="KNF07392.1"/>
    </source>
</evidence>
<dbReference type="OrthoDB" id="1957909at2"/>
<accession>A0A0L0W7F4</accession>
<name>A0A0L0W7F4_GOTPU</name>
<protein>
    <submittedName>
        <fullName evidence="1">Stage III sporulation protein AB</fullName>
    </submittedName>
</protein>
<dbReference type="RefSeq" id="WP_050356235.1">
    <property type="nucleotide sequence ID" value="NZ_LGSS01000017.1"/>
</dbReference>
<reference evidence="2" key="1">
    <citation type="submission" date="2015-07" db="EMBL/GenBank/DDBJ databases">
        <title>Draft genome sequence of the purine-degrading Gottschalkia purinilyticum DSM 1384 (formerly Clostridium purinilyticum).</title>
        <authorList>
            <person name="Poehlein A."/>
            <person name="Schiel-Bengelsdorf B."/>
            <person name="Bengelsdorf F.R."/>
            <person name="Daniel R."/>
            <person name="Duerre P."/>
        </authorList>
    </citation>
    <scope>NUCLEOTIDE SEQUENCE [LARGE SCALE GENOMIC DNA]</scope>
    <source>
        <strain evidence="2">DSM 1384</strain>
    </source>
</reference>
<gene>
    <name evidence="1" type="primary">spoIIIAB</name>
    <name evidence="1" type="ORF">CLPU_17c00170</name>
</gene>
<keyword evidence="2" id="KW-1185">Reference proteome</keyword>
<comment type="caution">
    <text evidence="1">The sequence shown here is derived from an EMBL/GenBank/DDBJ whole genome shotgun (WGS) entry which is preliminary data.</text>
</comment>